<dbReference type="GO" id="GO:0008270">
    <property type="term" value="F:zinc ion binding"/>
    <property type="evidence" value="ECO:0007669"/>
    <property type="project" value="UniProtKB-KW"/>
</dbReference>
<evidence type="ECO:0000259" key="5">
    <source>
        <dbReference type="Pfam" id="PF01753"/>
    </source>
</evidence>
<dbReference type="SUPFAM" id="SSF144232">
    <property type="entry name" value="HIT/MYND zinc finger-like"/>
    <property type="match status" value="1"/>
</dbReference>
<evidence type="ECO:0000256" key="4">
    <source>
        <dbReference type="SAM" id="MobiDB-lite"/>
    </source>
</evidence>
<protein>
    <recommendedName>
        <fullName evidence="5">MYND-type domain-containing protein</fullName>
    </recommendedName>
</protein>
<organism evidence="6 7">
    <name type="scientific">Spizellomyces punctatus (strain DAOM BR117)</name>
    <dbReference type="NCBI Taxonomy" id="645134"/>
    <lineage>
        <taxon>Eukaryota</taxon>
        <taxon>Fungi</taxon>
        <taxon>Fungi incertae sedis</taxon>
        <taxon>Chytridiomycota</taxon>
        <taxon>Chytridiomycota incertae sedis</taxon>
        <taxon>Chytridiomycetes</taxon>
        <taxon>Spizellomycetales</taxon>
        <taxon>Spizellomycetaceae</taxon>
        <taxon>Spizellomyces</taxon>
    </lineage>
</organism>
<keyword evidence="2" id="KW-0863">Zinc-finger</keyword>
<evidence type="ECO:0000256" key="1">
    <source>
        <dbReference type="ARBA" id="ARBA00022723"/>
    </source>
</evidence>
<keyword evidence="1" id="KW-0479">Metal-binding</keyword>
<dbReference type="Pfam" id="PF01753">
    <property type="entry name" value="zf-MYND"/>
    <property type="match status" value="1"/>
</dbReference>
<reference evidence="6 7" key="1">
    <citation type="submission" date="2009-08" db="EMBL/GenBank/DDBJ databases">
        <title>The Genome Sequence of Spizellomyces punctatus strain DAOM BR117.</title>
        <authorList>
            <consortium name="The Broad Institute Genome Sequencing Platform"/>
            <person name="Russ C."/>
            <person name="Cuomo C."/>
            <person name="Shea T."/>
            <person name="Young S.K."/>
            <person name="Zeng Q."/>
            <person name="Koehrsen M."/>
            <person name="Haas B."/>
            <person name="Borodovsky M."/>
            <person name="Guigo R."/>
            <person name="Alvarado L."/>
            <person name="Berlin A."/>
            <person name="Bochicchio J."/>
            <person name="Borenstein D."/>
            <person name="Chapman S."/>
            <person name="Chen Z."/>
            <person name="Engels R."/>
            <person name="Freedman E."/>
            <person name="Gellesch M."/>
            <person name="Goldberg J."/>
            <person name="Griggs A."/>
            <person name="Gujja S."/>
            <person name="Heiman D."/>
            <person name="Hepburn T."/>
            <person name="Howarth C."/>
            <person name="Jen D."/>
            <person name="Larson L."/>
            <person name="Lewis B."/>
            <person name="Mehta T."/>
            <person name="Park D."/>
            <person name="Pearson M."/>
            <person name="Roberts A."/>
            <person name="Saif S."/>
            <person name="Shenoy N."/>
            <person name="Sisk P."/>
            <person name="Stolte C."/>
            <person name="Sykes S."/>
            <person name="Thomson T."/>
            <person name="Walk T."/>
            <person name="White J."/>
            <person name="Yandava C."/>
            <person name="Burger G."/>
            <person name="Gray M.W."/>
            <person name="Holland P.W.H."/>
            <person name="King N."/>
            <person name="Lang F.B.F."/>
            <person name="Roger A.J."/>
            <person name="Ruiz-Trillo I."/>
            <person name="Lander E."/>
            <person name="Nusbaum C."/>
        </authorList>
    </citation>
    <scope>NUCLEOTIDE SEQUENCE [LARGE SCALE GENOMIC DNA]</scope>
    <source>
        <strain evidence="6 7">DAOM BR117</strain>
    </source>
</reference>
<dbReference type="VEuPathDB" id="FungiDB:SPPG_06042"/>
<proteinExistence type="predicted"/>
<evidence type="ECO:0000256" key="2">
    <source>
        <dbReference type="ARBA" id="ARBA00022771"/>
    </source>
</evidence>
<dbReference type="InterPro" id="IPR002893">
    <property type="entry name" value="Znf_MYND"/>
</dbReference>
<feature type="region of interest" description="Disordered" evidence="4">
    <location>
        <begin position="262"/>
        <end position="286"/>
    </location>
</feature>
<gene>
    <name evidence="6" type="ORF">SPPG_06042</name>
</gene>
<feature type="compositionally biased region" description="Basic and acidic residues" evidence="4">
    <location>
        <begin position="215"/>
        <end position="225"/>
    </location>
</feature>
<keyword evidence="7" id="KW-1185">Reference proteome</keyword>
<keyword evidence="3" id="KW-0862">Zinc</keyword>
<sequence>MTPIPLRHPMPFVPFLENDVYQYNVWQFHKVHVEEHEEAERFEVAVYLWHEGLKLLRNRDPYCVQLFGDALTKWFRVLDPYEPSYVENYDLLTSFVTQQLSEGPATLDAYTSTRQVPVFKPRCSIERARVDIYPKTLDAHWQELEGYGEEDQAAEDSEDDLLDTNEILEQMKKRNQVREALLELRVDEEGGGDGTGWNEMVHDVSVIHYHTEENKSWDDNERTGEVQDTTTSAAGETQPLQRTLDAARETTISKTSDIATNPSISRVSTQPDATVTAANAPTKTSAEIEEDKRRTFAFNAKLVSAFMTTPSTPHPPTRKNQILHVLENLYDCKNIKHPAFRYGSFDFWSGIFHLELDDLDAASEHFHAAVTSDKWLKPNRWLRNTLGIDAVGPVGRYRHKYQYDAELGLAIVAMREGFRQLGCSQNRPSSADWEYQDLQALARLGGDFLNEGIYRLNRFLATAPGHSEYLPTGECWMIALKAAQLEIALEKSDPSDTIIKDLAEKITCHRARLNEAVNMQSCWSPRQTTKTREFRTAMSCLQLVASHSLAQGPNPSQWHPFLHDCSCSNSKCKRIMQISQQHVRVVIHQEGEEIVTRPWNSNLDALIHCPLCGVAKYCSVECMNEHKAGQHRVFCKMVLERRSMVGN</sequence>
<dbReference type="OrthoDB" id="2141530at2759"/>
<accession>A0A0L0HED9</accession>
<dbReference type="InParanoid" id="A0A0L0HED9"/>
<feature type="compositionally biased region" description="Polar residues" evidence="4">
    <location>
        <begin position="262"/>
        <end position="285"/>
    </location>
</feature>
<name>A0A0L0HED9_SPIPD</name>
<evidence type="ECO:0000313" key="7">
    <source>
        <dbReference type="Proteomes" id="UP000053201"/>
    </source>
</evidence>
<feature type="compositionally biased region" description="Polar residues" evidence="4">
    <location>
        <begin position="226"/>
        <end position="241"/>
    </location>
</feature>
<evidence type="ECO:0000256" key="3">
    <source>
        <dbReference type="ARBA" id="ARBA00022833"/>
    </source>
</evidence>
<evidence type="ECO:0000313" key="6">
    <source>
        <dbReference type="EMBL" id="KNC99098.1"/>
    </source>
</evidence>
<dbReference type="GeneID" id="27689377"/>
<feature type="region of interest" description="Disordered" evidence="4">
    <location>
        <begin position="215"/>
        <end position="244"/>
    </location>
</feature>
<feature type="domain" description="MYND-type" evidence="5">
    <location>
        <begin position="604"/>
        <end position="635"/>
    </location>
</feature>
<dbReference type="EMBL" id="KQ257459">
    <property type="protein sequence ID" value="KNC99098.1"/>
    <property type="molecule type" value="Genomic_DNA"/>
</dbReference>
<dbReference type="AlphaFoldDB" id="A0A0L0HED9"/>
<dbReference type="RefSeq" id="XP_016607138.1">
    <property type="nucleotide sequence ID" value="XM_016754250.1"/>
</dbReference>
<dbReference type="Proteomes" id="UP000053201">
    <property type="component" value="Unassembled WGS sequence"/>
</dbReference>